<name>A0A415G5L1_9FIRM</name>
<dbReference type="RefSeq" id="WP_055299398.1">
    <property type="nucleotide sequence ID" value="NZ_BLYK01000018.1"/>
</dbReference>
<dbReference type="AlphaFoldDB" id="A0A415G5L1"/>
<accession>A0A415G5L1</accession>
<organism evidence="2 3">
    <name type="scientific">Anaerobutyricum hallii</name>
    <dbReference type="NCBI Taxonomy" id="39488"/>
    <lineage>
        <taxon>Bacteria</taxon>
        <taxon>Bacillati</taxon>
        <taxon>Bacillota</taxon>
        <taxon>Clostridia</taxon>
        <taxon>Lachnospirales</taxon>
        <taxon>Lachnospiraceae</taxon>
        <taxon>Anaerobutyricum</taxon>
    </lineage>
</organism>
<evidence type="ECO:0000313" key="3">
    <source>
        <dbReference type="Proteomes" id="UP000283497"/>
    </source>
</evidence>
<sequence>MNKNDKKPLAMESLPTAKGFVIWISSAMQAAFYHSVTHKPPDYKNNGTCMAVIKLLSKDFSERRKPA</sequence>
<evidence type="ECO:0000313" key="2">
    <source>
        <dbReference type="EMBL" id="RHK37483.1"/>
    </source>
</evidence>
<protein>
    <submittedName>
        <fullName evidence="2">Uncharacterized protein</fullName>
    </submittedName>
</protein>
<evidence type="ECO:0000313" key="1">
    <source>
        <dbReference type="EMBL" id="RHC66136.1"/>
    </source>
</evidence>
<proteinExistence type="predicted"/>
<dbReference type="EMBL" id="QRNJ01000044">
    <property type="protein sequence ID" value="RHK37483.1"/>
    <property type="molecule type" value="Genomic_DNA"/>
</dbReference>
<gene>
    <name evidence="2" type="ORF">DW068_11150</name>
    <name evidence="1" type="ORF">DW833_05690</name>
</gene>
<dbReference type="EMBL" id="QSID01000005">
    <property type="protein sequence ID" value="RHC66136.1"/>
    <property type="molecule type" value="Genomic_DNA"/>
</dbReference>
<comment type="caution">
    <text evidence="2">The sequence shown here is derived from an EMBL/GenBank/DDBJ whole genome shotgun (WGS) entry which is preliminary data.</text>
</comment>
<evidence type="ECO:0000313" key="4">
    <source>
        <dbReference type="Proteomes" id="UP000284621"/>
    </source>
</evidence>
<dbReference type="Proteomes" id="UP000283497">
    <property type="component" value="Unassembled WGS sequence"/>
</dbReference>
<reference evidence="3 4" key="1">
    <citation type="submission" date="2018-08" db="EMBL/GenBank/DDBJ databases">
        <title>A genome reference for cultivated species of the human gut microbiota.</title>
        <authorList>
            <person name="Zou Y."/>
            <person name="Xue W."/>
            <person name="Luo G."/>
        </authorList>
    </citation>
    <scope>NUCLEOTIDE SEQUENCE [LARGE SCALE GENOMIC DNA]</scope>
    <source>
        <strain evidence="2 3">AF45-14BH</strain>
        <strain evidence="1 4">AM34-3LB</strain>
    </source>
</reference>
<keyword evidence="4" id="KW-1185">Reference proteome</keyword>
<dbReference type="Proteomes" id="UP000284621">
    <property type="component" value="Unassembled WGS sequence"/>
</dbReference>